<dbReference type="Pfam" id="PF07863">
    <property type="entry name" value="CtnDOT_TraJ"/>
    <property type="match status" value="1"/>
</dbReference>
<evidence type="ECO:0000313" key="5">
    <source>
        <dbReference type="Proteomes" id="UP000588604"/>
    </source>
</evidence>
<dbReference type="AlphaFoldDB" id="A0A841MPK0"/>
<keyword evidence="1" id="KW-1133">Transmembrane helix</keyword>
<feature type="transmembrane region" description="Helical" evidence="1">
    <location>
        <begin position="190"/>
        <end position="223"/>
    </location>
</feature>
<keyword evidence="5" id="KW-1185">Reference proteome</keyword>
<dbReference type="InterPro" id="IPR022393">
    <property type="entry name" value="Conjugative_transposon_TraJ"/>
</dbReference>
<gene>
    <name evidence="4" type="ORF">FHS59_000100</name>
</gene>
<name>A0A841MPK0_9BACT</name>
<evidence type="ECO:0000259" key="3">
    <source>
        <dbReference type="Pfam" id="PF07863"/>
    </source>
</evidence>
<feature type="chain" id="PRO_5032866580" evidence="2">
    <location>
        <begin position="23"/>
        <end position="325"/>
    </location>
</feature>
<dbReference type="InterPro" id="IPR012424">
    <property type="entry name" value="Conjugative_transposon_TraJ_C"/>
</dbReference>
<sequence>MKKQTILFTLLFMGLAIPATHAQTISGSVESLHEVLSGLYDDMIPLAGQLITVARALAGFAAIWYIGYRVWGHLARSEPIDMYPLLRPFAIGLAIMVFPQVLSLINGAMSPIVKATAGMVEGSNQAIARHIAEMEAEDLEPYLNRIHEDGSPEYPENLQEMGIFERLANEVFVFNLKAILNKMVSELLQVLFFAAALCINTIRTFQLVVLSILGPLVFGLSVFDGFQHTLSAWFARYINVSLWLPIANIFGAIIAKIQLNMMVLDGDFSSSLGYLVFMVIAIIGYITVPNVAGFIVQPGGRDGLLNQSTKAAAAGGSAVSQMLKH</sequence>
<dbReference type="EMBL" id="JACIJO010000001">
    <property type="protein sequence ID" value="MBB6324485.1"/>
    <property type="molecule type" value="Genomic_DNA"/>
</dbReference>
<accession>A0A841MPK0</accession>
<keyword evidence="2" id="KW-0732">Signal</keyword>
<proteinExistence type="predicted"/>
<feature type="transmembrane region" description="Helical" evidence="1">
    <location>
        <begin position="89"/>
        <end position="109"/>
    </location>
</feature>
<feature type="domain" description="Conjugative transposon TraJ C-terminal" evidence="3">
    <location>
        <begin position="29"/>
        <end position="319"/>
    </location>
</feature>
<evidence type="ECO:0000256" key="2">
    <source>
        <dbReference type="SAM" id="SignalP"/>
    </source>
</evidence>
<protein>
    <submittedName>
        <fullName evidence="4">Conjugative transposon TraJ protein</fullName>
    </submittedName>
</protein>
<evidence type="ECO:0000256" key="1">
    <source>
        <dbReference type="SAM" id="Phobius"/>
    </source>
</evidence>
<comment type="caution">
    <text evidence="4">The sequence shown here is derived from an EMBL/GenBank/DDBJ whole genome shotgun (WGS) entry which is preliminary data.</text>
</comment>
<dbReference type="Proteomes" id="UP000588604">
    <property type="component" value="Unassembled WGS sequence"/>
</dbReference>
<feature type="signal peptide" evidence="2">
    <location>
        <begin position="1"/>
        <end position="22"/>
    </location>
</feature>
<keyword evidence="1" id="KW-0812">Transmembrane</keyword>
<reference evidence="4 5" key="1">
    <citation type="submission" date="2020-08" db="EMBL/GenBank/DDBJ databases">
        <title>Genomic Encyclopedia of Type Strains, Phase IV (KMG-IV): sequencing the most valuable type-strain genomes for metagenomic binning, comparative biology and taxonomic classification.</title>
        <authorList>
            <person name="Goeker M."/>
        </authorList>
    </citation>
    <scope>NUCLEOTIDE SEQUENCE [LARGE SCALE GENOMIC DNA]</scope>
    <source>
        <strain evidence="4 5">DSM 102044</strain>
    </source>
</reference>
<feature type="transmembrane region" description="Helical" evidence="1">
    <location>
        <begin position="274"/>
        <end position="296"/>
    </location>
</feature>
<feature type="transmembrane region" description="Helical" evidence="1">
    <location>
        <begin position="235"/>
        <end position="254"/>
    </location>
</feature>
<dbReference type="RefSeq" id="WP_184492467.1">
    <property type="nucleotide sequence ID" value="NZ_JACIJO010000001.1"/>
</dbReference>
<keyword evidence="1" id="KW-0472">Membrane</keyword>
<organism evidence="4 5">
    <name type="scientific">Algoriphagus iocasae</name>
    <dbReference type="NCBI Taxonomy" id="1836499"/>
    <lineage>
        <taxon>Bacteria</taxon>
        <taxon>Pseudomonadati</taxon>
        <taxon>Bacteroidota</taxon>
        <taxon>Cytophagia</taxon>
        <taxon>Cytophagales</taxon>
        <taxon>Cyclobacteriaceae</taxon>
        <taxon>Algoriphagus</taxon>
    </lineage>
</organism>
<feature type="transmembrane region" description="Helical" evidence="1">
    <location>
        <begin position="46"/>
        <end position="68"/>
    </location>
</feature>
<dbReference type="NCBIfam" id="TIGR03782">
    <property type="entry name" value="Bac_Flav_CT_J"/>
    <property type="match status" value="1"/>
</dbReference>
<evidence type="ECO:0000313" key="4">
    <source>
        <dbReference type="EMBL" id="MBB6324485.1"/>
    </source>
</evidence>